<evidence type="ECO:0000256" key="1">
    <source>
        <dbReference type="SAM" id="MobiDB-lite"/>
    </source>
</evidence>
<accession>A0AAW5SRA5</accession>
<feature type="compositionally biased region" description="Low complexity" evidence="1">
    <location>
        <begin position="296"/>
        <end position="329"/>
    </location>
</feature>
<gene>
    <name evidence="5" type="ORF">H7I77_25340</name>
    <name evidence="4" type="ORF">RMCN_0743</name>
</gene>
<feature type="region of interest" description="Disordered" evidence="1">
    <location>
        <begin position="453"/>
        <end position="474"/>
    </location>
</feature>
<dbReference type="Pfam" id="PF18645">
    <property type="entry name" value="DUF5631"/>
    <property type="match status" value="1"/>
</dbReference>
<feature type="domain" description="DUF5632" evidence="3">
    <location>
        <begin position="517"/>
        <end position="600"/>
    </location>
</feature>
<name>A0AAW5SRA5_MYCNV</name>
<feature type="compositionally biased region" description="Gly residues" evidence="1">
    <location>
        <begin position="226"/>
        <end position="239"/>
    </location>
</feature>
<sequence>MAGDLPPGKWSPALVGTWWCQSGATLRQAGQHWGTQSQEQEKYAGDLRTQWQQLAAGNSGRTADDLVSRYQSGEKLHMDLAEKYGTKRDAFNSGADALDNLRSGLSGIAAEYNQRISEIENRPGGIGAGVAKMAAISSLIAEAQGFAAHKSAAAVANIMEAVQKILTAEGISMSPQEFVKSQGISTEAPPPPDPDKVVQDMVGDGSGDPNAGGGAAGSGDPNAVGVGFGSGDPNAGGGAHTDPLVGTGSGQSGAGSGSGIGPGAGSTPIGAGGGGRVPGGVQAGGVKVDAPGAGGLSPAASVGNGLSPESLSQSFSSGAAAGQPAASGANSLTAGTMDAAVESGQPAQAPGAQPLASPVMSAPTMVGGGGGVESGAGEHASAAAAPSAAPVVSTGSGDNHAPAPAPAVVAGPAAPVAPVASGPAVPAGPLPAYGSDLRPPVVAPPAAPAVPAGPVSGAPVAPPPASSPAAGGSLVSPVERSAAAAAQSQASSSAMAGAATASATAGAAAGDASARSAEQQRLQRIVDAVARQEPSLAWAAGLREDGATTMLVTDLACGWIPPHIKLPSARVMLLEPAVRRRDTGVVDLLGSVIVASAYQPNSYIAKPSPDDPVLGGERARYGPEVDELRPNLVDAVRRRSGLPRIVQTVVLAATRKTGILDNELDQLSQVTREVQSRALAAYPEQQDLAVIGDWMLIGAIDALIEGHEEIAQYHLAWFEAVAS</sequence>
<organism evidence="5 7">
    <name type="scientific">Mycolicibacterium novocastrense</name>
    <name type="common">Mycobacterium novocastrense</name>
    <dbReference type="NCBI Taxonomy" id="59813"/>
    <lineage>
        <taxon>Bacteria</taxon>
        <taxon>Bacillati</taxon>
        <taxon>Actinomycetota</taxon>
        <taxon>Actinomycetes</taxon>
        <taxon>Mycobacteriales</taxon>
        <taxon>Mycobacteriaceae</taxon>
        <taxon>Mycolicibacterium</taxon>
    </lineage>
</organism>
<evidence type="ECO:0000313" key="7">
    <source>
        <dbReference type="Proteomes" id="UP001207528"/>
    </source>
</evidence>
<reference evidence="4 6" key="1">
    <citation type="journal article" date="2016" name="Genome Announc.">
        <title>Draft Genome Sequences of Five Rapidly Growing Mycobacterium Species, M. thermoresistibile, M. fortuitum subsp. acetamidolyticum, M. canariasense, M. brisbanense, and M. novocastrense.</title>
        <authorList>
            <person name="Katahira K."/>
            <person name="Ogura Y."/>
            <person name="Gotoh Y."/>
            <person name="Hayashi T."/>
        </authorList>
    </citation>
    <scope>NUCLEOTIDE SEQUENCE [LARGE SCALE GENOMIC DNA]</scope>
    <source>
        <strain evidence="4 6">JCM18114</strain>
    </source>
</reference>
<feature type="compositionally biased region" description="Gly residues" evidence="1">
    <location>
        <begin position="204"/>
        <end position="217"/>
    </location>
</feature>
<keyword evidence="6" id="KW-1185">Reference proteome</keyword>
<protein>
    <submittedName>
        <fullName evidence="5">DUF5632 domain-containing protein</fullName>
    </submittedName>
</protein>
<evidence type="ECO:0000313" key="5">
    <source>
        <dbReference type="EMBL" id="MCV7026635.1"/>
    </source>
</evidence>
<evidence type="ECO:0000313" key="4">
    <source>
        <dbReference type="EMBL" id="GAT07610.1"/>
    </source>
</evidence>
<proteinExistence type="predicted"/>
<feature type="compositionally biased region" description="Low complexity" evidence="1">
    <location>
        <begin position="344"/>
        <end position="365"/>
    </location>
</feature>
<feature type="compositionally biased region" description="Low complexity" evidence="1">
    <location>
        <begin position="375"/>
        <end position="396"/>
    </location>
</feature>
<dbReference type="InterPro" id="IPR040833">
    <property type="entry name" value="DUF5631"/>
</dbReference>
<feature type="compositionally biased region" description="Gly residues" evidence="1">
    <location>
        <begin position="247"/>
        <end position="283"/>
    </location>
</feature>
<reference evidence="5" key="3">
    <citation type="journal article" date="2022" name="BMC Genomics">
        <title>Comparative genome analysis of mycobacteria focusing on tRNA and non-coding RNA.</title>
        <authorList>
            <person name="Behra P.R.K."/>
            <person name="Pettersson B.M.F."/>
            <person name="Ramesh M."/>
            <person name="Das S."/>
            <person name="Dasgupta S."/>
            <person name="Kirsebom L.A."/>
        </authorList>
    </citation>
    <scope>NUCLEOTIDE SEQUENCE</scope>
    <source>
        <strain evidence="5">DSM 44203</strain>
    </source>
</reference>
<evidence type="ECO:0000313" key="6">
    <source>
        <dbReference type="Proteomes" id="UP000069773"/>
    </source>
</evidence>
<dbReference type="Proteomes" id="UP001207528">
    <property type="component" value="Unassembled WGS sequence"/>
</dbReference>
<dbReference type="EMBL" id="JACKTI010000069">
    <property type="protein sequence ID" value="MCV7026635.1"/>
    <property type="molecule type" value="Genomic_DNA"/>
</dbReference>
<reference evidence="5" key="2">
    <citation type="submission" date="2020-07" db="EMBL/GenBank/DDBJ databases">
        <authorList>
            <person name="Pettersson B.M.F."/>
            <person name="Behra P.R.K."/>
            <person name="Ramesh M."/>
            <person name="Das S."/>
            <person name="Dasgupta S."/>
            <person name="Kirsebom L.A."/>
        </authorList>
    </citation>
    <scope>NUCLEOTIDE SEQUENCE</scope>
    <source>
        <strain evidence="5">DSM 44203</strain>
    </source>
</reference>
<dbReference type="Pfam" id="PF18646">
    <property type="entry name" value="DUF5632"/>
    <property type="match status" value="1"/>
</dbReference>
<evidence type="ECO:0000259" key="3">
    <source>
        <dbReference type="Pfam" id="PF18646"/>
    </source>
</evidence>
<dbReference type="RefSeq" id="WP_165604407.1">
    <property type="nucleotide sequence ID" value="NZ_BCTA01000012.1"/>
</dbReference>
<dbReference type="InterPro" id="IPR040604">
    <property type="entry name" value="DUF5632"/>
</dbReference>
<dbReference type="AlphaFoldDB" id="A0AAW5SRA5"/>
<feature type="region of interest" description="Disordered" evidence="1">
    <location>
        <begin position="178"/>
        <end position="404"/>
    </location>
</feature>
<comment type="caution">
    <text evidence="5">The sequence shown here is derived from an EMBL/GenBank/DDBJ whole genome shotgun (WGS) entry which is preliminary data.</text>
</comment>
<dbReference type="Proteomes" id="UP000069773">
    <property type="component" value="Unassembled WGS sequence"/>
</dbReference>
<feature type="domain" description="DUF5631" evidence="2">
    <location>
        <begin position="625"/>
        <end position="721"/>
    </location>
</feature>
<evidence type="ECO:0000259" key="2">
    <source>
        <dbReference type="Pfam" id="PF18645"/>
    </source>
</evidence>
<dbReference type="EMBL" id="BCTA01000012">
    <property type="protein sequence ID" value="GAT07610.1"/>
    <property type="molecule type" value="Genomic_DNA"/>
</dbReference>